<dbReference type="NCBIfam" id="TIGR00751">
    <property type="entry name" value="menA"/>
    <property type="match status" value="1"/>
</dbReference>
<comment type="catalytic activity">
    <reaction evidence="8">
        <text>an all-trans-polyprenyl diphosphate + 1,4-dihydroxy-2-naphthoate + H(+) = a 2-demethylmenaquinol + CO2 + diphosphate</text>
        <dbReference type="Rhea" id="RHEA:26478"/>
        <dbReference type="Rhea" id="RHEA-COMP:9563"/>
        <dbReference type="Rhea" id="RHEA-COMP:9564"/>
        <dbReference type="ChEBI" id="CHEBI:11173"/>
        <dbReference type="ChEBI" id="CHEBI:15378"/>
        <dbReference type="ChEBI" id="CHEBI:16526"/>
        <dbReference type="ChEBI" id="CHEBI:33019"/>
        <dbReference type="ChEBI" id="CHEBI:55437"/>
        <dbReference type="ChEBI" id="CHEBI:58914"/>
        <dbReference type="EC" id="2.5.1.74"/>
    </reaction>
</comment>
<evidence type="ECO:0000256" key="3">
    <source>
        <dbReference type="ARBA" id="ARBA00022475"/>
    </source>
</evidence>
<evidence type="ECO:0000256" key="2">
    <source>
        <dbReference type="ARBA" id="ARBA00022428"/>
    </source>
</evidence>
<keyword evidence="6 8" id="KW-1133">Transmembrane helix</keyword>
<feature type="transmembrane region" description="Helical" evidence="8">
    <location>
        <begin position="171"/>
        <end position="190"/>
    </location>
</feature>
<dbReference type="PIRSF" id="PIRSF005355">
    <property type="entry name" value="UBIAD1"/>
    <property type="match status" value="1"/>
</dbReference>
<feature type="transmembrane region" description="Helical" evidence="8">
    <location>
        <begin position="39"/>
        <end position="58"/>
    </location>
</feature>
<name>A0A1D8B420_9ACTO</name>
<dbReference type="RefSeq" id="WP_009744403.1">
    <property type="nucleotide sequence ID" value="NZ_CP017298.1"/>
</dbReference>
<dbReference type="GO" id="GO:0009234">
    <property type="term" value="P:menaquinone biosynthetic process"/>
    <property type="evidence" value="ECO:0007669"/>
    <property type="project" value="UniProtKB-UniRule"/>
</dbReference>
<dbReference type="AlphaFoldDB" id="A0A1D8B420"/>
<reference evidence="10 11" key="1">
    <citation type="submission" date="2016-09" db="EMBL/GenBank/DDBJ databases">
        <title>Complete genome sequence of Actinomyces hongkongensis HKU8.</title>
        <authorList>
            <person name="Gao Y.-X."/>
            <person name="Zhou Y.-Y."/>
            <person name="Xie Y."/>
            <person name="Wang M."/>
            <person name="Wang S.-J."/>
            <person name="Shen S.-G."/>
        </authorList>
    </citation>
    <scope>NUCLEOTIDE SEQUENCE [LARGE SCALE GENOMIC DNA]</scope>
    <source>
        <strain evidence="10 11">HKU8</strain>
    </source>
</reference>
<evidence type="ECO:0000313" key="11">
    <source>
        <dbReference type="Proteomes" id="UP000095214"/>
    </source>
</evidence>
<dbReference type="PANTHER" id="PTHR13929:SF0">
    <property type="entry name" value="UBIA PRENYLTRANSFERASE DOMAIN-CONTAINING PROTEIN 1"/>
    <property type="match status" value="1"/>
</dbReference>
<evidence type="ECO:0000256" key="7">
    <source>
        <dbReference type="ARBA" id="ARBA00023136"/>
    </source>
</evidence>
<dbReference type="GO" id="GO:0042371">
    <property type="term" value="P:vitamin K biosynthetic process"/>
    <property type="evidence" value="ECO:0007669"/>
    <property type="project" value="TreeGrafter"/>
</dbReference>
<dbReference type="Pfam" id="PF01040">
    <property type="entry name" value="UbiA"/>
    <property type="match status" value="1"/>
</dbReference>
<feature type="transmembrane region" description="Helical" evidence="8">
    <location>
        <begin position="15"/>
        <end position="33"/>
    </location>
</feature>
<keyword evidence="11" id="KW-1185">Reference proteome</keyword>
<dbReference type="CDD" id="cd13962">
    <property type="entry name" value="PT_UbiA_UBIAD1"/>
    <property type="match status" value="1"/>
</dbReference>
<accession>A0A1D8B420</accession>
<comment type="similarity">
    <text evidence="8">Belongs to the MenA family. Type 1 subfamily.</text>
</comment>
<protein>
    <recommendedName>
        <fullName evidence="8 9">1,4-dihydroxy-2-naphthoate octaprenyltransferase</fullName>
        <shortName evidence="8">DHNA-octaprenyltransferase</shortName>
        <ecNumber evidence="8 9">2.5.1.74</ecNumber>
    </recommendedName>
</protein>
<dbReference type="EMBL" id="CP017298">
    <property type="protein sequence ID" value="AOS47849.1"/>
    <property type="molecule type" value="Genomic_DNA"/>
</dbReference>
<dbReference type="GO" id="GO:0005886">
    <property type="term" value="C:plasma membrane"/>
    <property type="evidence" value="ECO:0007669"/>
    <property type="project" value="UniProtKB-SubCell"/>
</dbReference>
<keyword evidence="2 8" id="KW-0474">Menaquinone biosynthesis</keyword>
<evidence type="ECO:0000256" key="6">
    <source>
        <dbReference type="ARBA" id="ARBA00022989"/>
    </source>
</evidence>
<evidence type="ECO:0000256" key="4">
    <source>
        <dbReference type="ARBA" id="ARBA00022679"/>
    </source>
</evidence>
<organism evidence="10 11">
    <name type="scientific">Pauljensenia hongkongensis</name>
    <dbReference type="NCBI Taxonomy" id="178339"/>
    <lineage>
        <taxon>Bacteria</taxon>
        <taxon>Bacillati</taxon>
        <taxon>Actinomycetota</taxon>
        <taxon>Actinomycetes</taxon>
        <taxon>Actinomycetales</taxon>
        <taxon>Actinomycetaceae</taxon>
        <taxon>Pauljensenia</taxon>
    </lineage>
</organism>
<evidence type="ECO:0000256" key="9">
    <source>
        <dbReference type="NCBIfam" id="TIGR00751"/>
    </source>
</evidence>
<feature type="transmembrane region" description="Helical" evidence="8">
    <location>
        <begin position="88"/>
        <end position="107"/>
    </location>
</feature>
<evidence type="ECO:0000256" key="1">
    <source>
        <dbReference type="ARBA" id="ARBA00004141"/>
    </source>
</evidence>
<dbReference type="PANTHER" id="PTHR13929">
    <property type="entry name" value="1,4-DIHYDROXY-2-NAPHTHOATE OCTAPRENYLTRANSFERASE"/>
    <property type="match status" value="1"/>
</dbReference>
<dbReference type="GO" id="GO:0046428">
    <property type="term" value="F:1,4-dihydroxy-2-naphthoate polyprenyltransferase activity"/>
    <property type="evidence" value="ECO:0007669"/>
    <property type="project" value="UniProtKB-UniRule"/>
</dbReference>
<comment type="function">
    <text evidence="8">Conversion of 1,4-dihydroxy-2-naphthoate (DHNA) to demethylmenaquinone (DMK).</text>
</comment>
<gene>
    <name evidence="8" type="primary">menA</name>
    <name evidence="10" type="ORF">BH719_08370</name>
</gene>
<evidence type="ECO:0000256" key="5">
    <source>
        <dbReference type="ARBA" id="ARBA00022692"/>
    </source>
</evidence>
<dbReference type="STRING" id="178339.BH719_08370"/>
<feature type="transmembrane region" description="Helical" evidence="8">
    <location>
        <begin position="218"/>
        <end position="242"/>
    </location>
</feature>
<feature type="transmembrane region" description="Helical" evidence="8">
    <location>
        <begin position="113"/>
        <end position="131"/>
    </location>
</feature>
<comment type="pathway">
    <text evidence="8">Quinol/quinone metabolism; menaquinone biosynthesis; menaquinol from 1,4-dihydroxy-2-naphthoate: step 1/2.</text>
</comment>
<feature type="transmembrane region" description="Helical" evidence="8">
    <location>
        <begin position="143"/>
        <end position="165"/>
    </location>
</feature>
<evidence type="ECO:0000256" key="8">
    <source>
        <dbReference type="HAMAP-Rule" id="MF_01937"/>
    </source>
</evidence>
<keyword evidence="3 8" id="KW-1003">Cell membrane</keyword>
<dbReference type="UniPathway" id="UPA00079">
    <property type="reaction ID" value="UER00168"/>
</dbReference>
<dbReference type="InterPro" id="IPR004657">
    <property type="entry name" value="MenA"/>
</dbReference>
<keyword evidence="7 8" id="KW-0472">Membrane</keyword>
<comment type="subcellular location">
    <subcellularLocation>
        <location evidence="8">Cell membrane</location>
        <topology evidence="8">Multi-pass membrane protein</topology>
    </subcellularLocation>
    <subcellularLocation>
        <location evidence="1">Membrane</location>
        <topology evidence="1">Multi-pass membrane protein</topology>
    </subcellularLocation>
</comment>
<sequence length="298" mass="30363">MATVHDWVEGARVRTLPAAAAPVIVGTAAAWHLGAREPLRALLALVVALALQVGVNYANDYSDGIRGTDDDRQGPARLTGGGLARPRTVLMAALGCFAAAGAAGVALVALSGAWPLLVVGCAAVAAAWFYTGGPRPYAYTGVGLSEAMVFVFFGLVACVGTAWTQAASAPWWLWTSASALGLLSIALLMANNIRDIPTDRATGKRTLAVRLGDPASRWVYAVCAVAPVPAMGALSAGLGLAWQSTAALVAACCAWSFLVIAPVATGAAGRALIPVLRSTGLYTLSWALLAAIALLGAR</sequence>
<keyword evidence="4 8" id="KW-0808">Transferase</keyword>
<dbReference type="Proteomes" id="UP000095214">
    <property type="component" value="Chromosome"/>
</dbReference>
<dbReference type="EC" id="2.5.1.74" evidence="8 9"/>
<dbReference type="OrthoDB" id="9767568at2"/>
<feature type="transmembrane region" description="Helical" evidence="8">
    <location>
        <begin position="248"/>
        <end position="268"/>
    </location>
</feature>
<dbReference type="InterPro" id="IPR026046">
    <property type="entry name" value="UBIAD1"/>
</dbReference>
<keyword evidence="5 8" id="KW-0812">Transmembrane</keyword>
<proteinExistence type="inferred from homology"/>
<dbReference type="NCBIfam" id="NF004751">
    <property type="entry name" value="PRK06080.1-3"/>
    <property type="match status" value="1"/>
</dbReference>
<feature type="transmembrane region" description="Helical" evidence="8">
    <location>
        <begin position="280"/>
        <end position="297"/>
    </location>
</feature>
<dbReference type="HAMAP" id="MF_01937">
    <property type="entry name" value="MenA_1"/>
    <property type="match status" value="1"/>
</dbReference>
<evidence type="ECO:0000313" key="10">
    <source>
        <dbReference type="EMBL" id="AOS47849.1"/>
    </source>
</evidence>
<dbReference type="InterPro" id="IPR000537">
    <property type="entry name" value="UbiA_prenyltransferase"/>
</dbReference>
<dbReference type="KEGG" id="phon:BH719_08370"/>